<evidence type="ECO:0000256" key="13">
    <source>
        <dbReference type="ARBA" id="ARBA00048679"/>
    </source>
</evidence>
<gene>
    <name evidence="19" type="ORF">GRF29_112g695037</name>
</gene>
<dbReference type="Gene3D" id="1.25.10.10">
    <property type="entry name" value="Leucine-rich Repeat Variant"/>
    <property type="match status" value="4"/>
</dbReference>
<dbReference type="Gene3D" id="1.10.1070.11">
    <property type="entry name" value="Phosphatidylinositol 3-/4-kinase, catalytic domain"/>
    <property type="match status" value="1"/>
</dbReference>
<dbReference type="GO" id="GO:0004674">
    <property type="term" value="F:protein serine/threonine kinase activity"/>
    <property type="evidence" value="ECO:0007669"/>
    <property type="project" value="UniProtKB-KW"/>
</dbReference>
<evidence type="ECO:0000256" key="7">
    <source>
        <dbReference type="ARBA" id="ARBA00022741"/>
    </source>
</evidence>
<dbReference type="Pfam" id="PF23593">
    <property type="entry name" value="HEAT_ATR"/>
    <property type="match status" value="1"/>
</dbReference>
<dbReference type="Proteomes" id="UP001280581">
    <property type="component" value="Unassembled WGS sequence"/>
</dbReference>
<dbReference type="GO" id="GO:0005886">
    <property type="term" value="C:plasma membrane"/>
    <property type="evidence" value="ECO:0007669"/>
    <property type="project" value="UniProtKB-ARBA"/>
</dbReference>
<dbReference type="GO" id="GO:0031932">
    <property type="term" value="C:TORC2 complex"/>
    <property type="evidence" value="ECO:0007669"/>
    <property type="project" value="TreeGrafter"/>
</dbReference>
<evidence type="ECO:0000259" key="18">
    <source>
        <dbReference type="PROSITE" id="PS51190"/>
    </source>
</evidence>
<comment type="catalytic activity">
    <reaction evidence="12">
        <text>L-threonyl-[protein] + ATP = O-phospho-L-threonyl-[protein] + ADP + H(+)</text>
        <dbReference type="Rhea" id="RHEA:46608"/>
        <dbReference type="Rhea" id="RHEA-COMP:11060"/>
        <dbReference type="Rhea" id="RHEA-COMP:11605"/>
        <dbReference type="ChEBI" id="CHEBI:15378"/>
        <dbReference type="ChEBI" id="CHEBI:30013"/>
        <dbReference type="ChEBI" id="CHEBI:30616"/>
        <dbReference type="ChEBI" id="CHEBI:61977"/>
        <dbReference type="ChEBI" id="CHEBI:456216"/>
        <dbReference type="EC" id="2.7.11.1"/>
    </reaction>
</comment>
<accession>A0AAN6RF24</accession>
<keyword evidence="9" id="KW-0067">ATP-binding</keyword>
<dbReference type="EMBL" id="WVTA01000011">
    <property type="protein sequence ID" value="KAK3203256.1"/>
    <property type="molecule type" value="Genomic_DNA"/>
</dbReference>
<dbReference type="GO" id="GO:0031931">
    <property type="term" value="C:TORC1 complex"/>
    <property type="evidence" value="ECO:0007669"/>
    <property type="project" value="TreeGrafter"/>
</dbReference>
<dbReference type="FunFam" id="1.20.120.150:FF:000001">
    <property type="entry name" value="Serine/threonine-protein kinase TOR"/>
    <property type="match status" value="1"/>
</dbReference>
<dbReference type="Pfam" id="PF02259">
    <property type="entry name" value="FAT"/>
    <property type="match status" value="1"/>
</dbReference>
<evidence type="ECO:0000256" key="4">
    <source>
        <dbReference type="ARBA" id="ARBA00022527"/>
    </source>
</evidence>
<comment type="caution">
    <text evidence="19">The sequence shown here is derived from an EMBL/GenBank/DDBJ whole genome shotgun (WGS) entry which is preliminary data.</text>
</comment>
<comment type="function">
    <text evidence="11">Serine/threonine protein kinase which activates checkpoint signaling upon genotoxic stresses such as ionizing radiation (IR), ultraviolet light (UV), or DNA replication stalling, thereby acting as a DNA damage sensor. Recognizes the substrate consensus sequence [ST]-Q. Phosphorylates histone H2A to form H2AS128ph (gamma-H2A) at sites of DNA damage, involved in the regulation of DNA damage response mechanism. Required for the control of telomere length and genome stability.</text>
</comment>
<dbReference type="InterPro" id="IPR018936">
    <property type="entry name" value="PI3/4_kinase_CS"/>
</dbReference>
<dbReference type="GO" id="GO:0005737">
    <property type="term" value="C:cytoplasm"/>
    <property type="evidence" value="ECO:0007669"/>
    <property type="project" value="TreeGrafter"/>
</dbReference>
<dbReference type="FunFam" id="1.25.10.10:FF:000371">
    <property type="entry name" value="Serine/threonine-protein kinase TOR"/>
    <property type="match status" value="1"/>
</dbReference>
<feature type="domain" description="PI3K/PI4K catalytic" evidence="16">
    <location>
        <begin position="2634"/>
        <end position="2932"/>
    </location>
</feature>
<dbReference type="Pfam" id="PF08771">
    <property type="entry name" value="FRB_dom"/>
    <property type="match status" value="1"/>
</dbReference>
<dbReference type="SUPFAM" id="SSF48371">
    <property type="entry name" value="ARM repeat"/>
    <property type="match status" value="2"/>
</dbReference>
<evidence type="ECO:0000256" key="14">
    <source>
        <dbReference type="PROSITE-ProRule" id="PRU00103"/>
    </source>
</evidence>
<dbReference type="Gene3D" id="1.25.40.10">
    <property type="entry name" value="Tetratricopeptide repeat domain"/>
    <property type="match status" value="1"/>
</dbReference>
<proteinExistence type="inferred from homology"/>
<dbReference type="GO" id="GO:0044877">
    <property type="term" value="F:protein-containing complex binding"/>
    <property type="evidence" value="ECO:0007669"/>
    <property type="project" value="InterPro"/>
</dbReference>
<dbReference type="InterPro" id="IPR003151">
    <property type="entry name" value="PIK-rel_kinase_FAT"/>
</dbReference>
<keyword evidence="4" id="KW-0723">Serine/threonine-protein kinase</keyword>
<dbReference type="FunFam" id="3.30.1010.10:FF:000006">
    <property type="entry name" value="Serine/threonine-protein kinase TOR"/>
    <property type="match status" value="1"/>
</dbReference>
<keyword evidence="20" id="KW-1185">Reference proteome</keyword>
<dbReference type="InterPro" id="IPR000403">
    <property type="entry name" value="PI3/4_kinase_cat_dom"/>
</dbReference>
<evidence type="ECO:0000256" key="5">
    <source>
        <dbReference type="ARBA" id="ARBA00022679"/>
    </source>
</evidence>
<dbReference type="GO" id="GO:0005634">
    <property type="term" value="C:nucleus"/>
    <property type="evidence" value="ECO:0007669"/>
    <property type="project" value="TreeGrafter"/>
</dbReference>
<name>A0AAN6RF24_9PLEO</name>
<feature type="domain" description="FATC" evidence="18">
    <location>
        <begin position="2970"/>
        <end position="3002"/>
    </location>
</feature>
<keyword evidence="10" id="KW-0131">Cell cycle</keyword>
<reference evidence="19 20" key="1">
    <citation type="submission" date="2021-02" db="EMBL/GenBank/DDBJ databases">
        <title>Genome assembly of Pseudopithomyces chartarum.</title>
        <authorList>
            <person name="Jauregui R."/>
            <person name="Singh J."/>
            <person name="Voisey C."/>
        </authorList>
    </citation>
    <scope>NUCLEOTIDE SEQUENCE [LARGE SCALE GENOMIC DNA]</scope>
    <source>
        <strain evidence="19 20">AGR01</strain>
    </source>
</reference>
<keyword evidence="5" id="KW-0808">Transferase</keyword>
<evidence type="ECO:0000259" key="16">
    <source>
        <dbReference type="PROSITE" id="PS50290"/>
    </source>
</evidence>
<dbReference type="InterPro" id="IPR014009">
    <property type="entry name" value="PIK_FAT"/>
</dbReference>
<feature type="repeat" description="HEAT" evidence="14">
    <location>
        <begin position="1320"/>
        <end position="1352"/>
    </location>
</feature>
<dbReference type="SMART" id="SM01346">
    <property type="entry name" value="DUF3385"/>
    <property type="match status" value="1"/>
</dbReference>
<evidence type="ECO:0000256" key="1">
    <source>
        <dbReference type="ARBA" id="ARBA00011031"/>
    </source>
</evidence>
<keyword evidence="6" id="KW-0677">Repeat</keyword>
<dbReference type="GO" id="GO:0051252">
    <property type="term" value="P:regulation of RNA metabolic process"/>
    <property type="evidence" value="ECO:0007669"/>
    <property type="project" value="UniProtKB-ARBA"/>
</dbReference>
<dbReference type="Gene3D" id="2.130.10.10">
    <property type="entry name" value="YVTN repeat-like/Quinoprotein amine dehydrogenase"/>
    <property type="match status" value="1"/>
</dbReference>
<evidence type="ECO:0000259" key="17">
    <source>
        <dbReference type="PROSITE" id="PS51189"/>
    </source>
</evidence>
<dbReference type="PANTHER" id="PTHR11139:SF9">
    <property type="entry name" value="SERINE_THREONINE-PROTEIN KINASE MTOR"/>
    <property type="match status" value="1"/>
</dbReference>
<dbReference type="FunFam" id="1.25.10.10:FF:000582">
    <property type="entry name" value="Serine/threonine-protein kinase TOR"/>
    <property type="match status" value="1"/>
</dbReference>
<dbReference type="InterPro" id="IPR024585">
    <property type="entry name" value="mTOR_dom"/>
</dbReference>
<dbReference type="InterPro" id="IPR050517">
    <property type="entry name" value="DDR_Repair_Kinase"/>
</dbReference>
<evidence type="ECO:0000313" key="20">
    <source>
        <dbReference type="Proteomes" id="UP001280581"/>
    </source>
</evidence>
<evidence type="ECO:0000256" key="8">
    <source>
        <dbReference type="ARBA" id="ARBA00022777"/>
    </source>
</evidence>
<dbReference type="Gene3D" id="3.30.1010.10">
    <property type="entry name" value="Phosphatidylinositol 3-kinase Catalytic Subunit, Chain A, domain 4"/>
    <property type="match status" value="1"/>
</dbReference>
<dbReference type="InterPro" id="IPR036738">
    <property type="entry name" value="FRB_sf"/>
</dbReference>
<dbReference type="Pfam" id="PF00454">
    <property type="entry name" value="PI3_PI4_kinase"/>
    <property type="match status" value="1"/>
</dbReference>
<dbReference type="GO" id="GO:0038202">
    <property type="term" value="P:TORC1 signaling"/>
    <property type="evidence" value="ECO:0007669"/>
    <property type="project" value="TreeGrafter"/>
</dbReference>
<sequence length="3002" mass="337553">MSPASVSKAKTSYPLYSATWASSKPSHLFVGGGGGAGRHGVKNKVSVFDFSSRAPNVEPCAEIDASEHDSVMSLANLGTKDGVILYAGINDSESDRLVDRNEHLKAFEVRFPKSRAKTPGETGETGQTAIEFLSKAALFTPPKSTNAKKEGYQRLLRLSPVQRSASSSPNKRIGAVASSLAGDENEIVIFSATSNKPDNPRDIIQRIPLHKGQEANDMDIIDQSNGQFRVAYCLNNDVYVQTVRYDFSGRRSLDKGEAHRLHAYTVPFPDLEQKKGRSKISRLRWLSPSHILLLVNKPNKKGAELQVLHLYEDGSAGSIMFRKAFPRHVQAGADMDVALLDSDDQGTYQAVVAVAAMDISLTVLTIDYHGPHKGIGHFSSFATYHKVHDNSITKVVFSPFFKPEVNPGKKSGPQYLRLATTSLGNSIDVETFELYPISKKEQSRYALQNARSKSIVDAAQYVVMAMIVAALALVLQGFFDPEGHLTKGIIPNSMQNSAGKMKAPGVVVDDVRSAVKLNDVGSPAAKATHRLRDLLHLHRGSGDESDRPASEKAVVVRHDADSDGALSTEVHEGEHDVVKKQTEAKRWEELEEHEQHWWREKLVDAGMWTIEEGETILKGIFFGQAGALIGRVAAEALGNDDNRQKAAHMVRQTVENAHRELPPQAFQQFYNDVNIRISQLIVAGNDSSERIGGIYALNSLIDFRGDDAGQKTTRFASYLRSVMRGTDNTSMVVAAKALGRLAKPGGTLTAELVEAEVKVALEWLQMERTESRRFAAVLILRELAKNSPTLMYQWIAQIFEVIWVALRDPKVLIRESAAEAISACFEIISPRDSQMRQLWFERVYNEILKGFDLNTNEAIHGSLLTMKELLDKSAMFMNEQKYKETVETVLRYREHRDPLVRREVVLIIPILASYSPTEFAAKYLHQCMLHLQGLIRKDRDRDKAFMAIGQIANAVGVAIAPYLDGILGFIQDGLAAKARNKAMNEAPIFQCLSMIAAAVGQALSKNVERLLDPIFSCGLSDSLFQALVDMAHYVPPCRPIIQEKLLDLLSQILAGRHYLPLGSPHQERQPPLIWTRDHKDPAIIVQREQEIALALHTLGSFDFTGHVLNEFVRDVAIRYVEADSPEIRKRAALTCCQLFVKDPIVHQTSVQATKVVGDIIEKLLTVGVGDIDPEIRWEVLMALDARFDRHLGKADNIRTLFLALNDEVFAIREAAMTIIGRLTAVNPAYVFPSLRKVLLQLLTEVNYSNSPRSKEESARLISNLVGAADHLIKPLVDPIVAVLLPKAKDANPEVASTTLKAIGDLATVGGESMSKYIPDLMPIILDFMQDLASDSKRFAALRALGQLATNVGYVMEPYRDYPELMNILMNIVKIEPEGDLRRETVKLMGTIGALDPDEYQKIMEQSPDKHLILEAQAVTDVSLIMQGITPSNEEYYPTIVINTLMGLLKDTSLSQFHSSVVDAVMNIYATMGLKCVPFLNQVVPGFLQVIRAAPTGRTEGYFNQLSQLVRIVRQHIRPYLPSILSTIQDFWGSSTQLQATILSLIESIAKSLEGEFKVYLADVLPLMLGVMEADQTPQRVPSTRVLHAFLIFGSSAEEYMHLIVPVMVNMFDKPGQPVFLRKLAMENLGRLSKQVNISEFSARIVQPICRVLAGNDPSLKQAALETLCALIFQLGPDYIHFVPTVNKILVTHKVPHENYGRIVSKLQKGEPLPQDLSPDERYGEDDEDINPAEIQTKKLAVNQQHLKQAWEASSKTTREDWVEWMRRFSVELLRESPQQALRACTPLASVYNPIARTLFNSAFVSCWTELYDQYQEELVRSIETALTSPNIPPEILQILLNLAEFMEHDDKALPIDVRILGMYAGKCHAFAKALHYKELEFNAEQNSSAVEALISINNQLQQTDAAFGILRKAQGYSDVELKETWFEKLQKWEEALTSYQRRERDEPDSFEITMGKMRCLHALGEWDLLSTLSKEKWANASQEYRKAIAPLAAAAAWGLGKFADMDSYLTVMKEQSPDRAFFASIVNIHNNRFEIAADEIAKARRGLDTELSSLLGESYQRAYLPMIRVQMLAELEEIMMYKQNDGNLEKQASMRRTWMKRLKGLQPNPEVWQRMMKVRQLVITPQQSLDMWIKYTNLCRKNERMGLAEKGLQKLLDIDNGNVFACVRENVNKIPYPVSYAAFKLMWGTQGHKDEALEMLKEFTAKLADDVAMRTRAAQNGLMPPNGMHSMNNGHTVGSVNPFAIANGINGVNGLNGPGMLNNVNPYSSPAELVECQRLLAKCYHKVGEWQSHLQNGEWEHEQVHEILSAYSAATRYNKDWYKAWHSWALANFEVVNSLTSQADRESTELPPSAVHEHIIPAITGFFKSIALSSSSSLQDTLRLLTLWFSHGGISDVNRTVSDGTKQVPIDTWLEVIPQLLARINQPNPTIRQSIHQLLSEVGKAHPQALVFPLTVSMKSDVSRRQRSAKELMEAMREHSPRLVEQADLVSNELIRIAVLWHEQWHEGLEEASRLYFGDHNIEGMFATLAPLHAMIDRGPETLREISFIQSFGRELQEARDWCNTFRTSGEMGDLNQAWDLYYQVFRKISRQLPSLMTLELQYVSPKLKEAHDLELAVPGTYQVGKPVIRIQSFSPVASVIQSKQRPRKLEMQGNDGKPHTHILKGHEDIRQDERVMQLFGLCNTLLMNDTESRKRHLNIQGYAVVPLSTQSGLLGFVPNSDTLHVLIREYRDSRKILLNIEHRIMLQMAPDYDCLTLMQKVEVFGYALDNTTGQDLYRVLWLKIMSMVGYILGLGDRHPSNLMLDRVTGKIVHIDFGDCFEVAMHREKYPERVPFRLTRMLTYAMEVSNIEGSYRTTCEHVMRVLRTNKESVMAVLEAFIHDPLLTWRLTNRDSPPEPNFPSERRQSIIGTDPNNLDNMSSLVRGRHRSSIAPLPQNEAEAKEVQNARALQVLSRVKEKLTGRDFNNREEMGVPMQVDRLIKEATNLENLCQHYIGWCSFW</sequence>
<feature type="region of interest" description="Disordered" evidence="15">
    <location>
        <begin position="2893"/>
        <end position="2919"/>
    </location>
</feature>
<evidence type="ECO:0000256" key="9">
    <source>
        <dbReference type="ARBA" id="ARBA00022840"/>
    </source>
</evidence>
<dbReference type="Gene3D" id="1.20.120.150">
    <property type="entry name" value="FKBP12-rapamycin binding domain"/>
    <property type="match status" value="1"/>
</dbReference>
<evidence type="ECO:0000313" key="19">
    <source>
        <dbReference type="EMBL" id="KAK3203256.1"/>
    </source>
</evidence>
<dbReference type="Pfam" id="PF02260">
    <property type="entry name" value="FATC"/>
    <property type="match status" value="1"/>
</dbReference>
<dbReference type="SUPFAM" id="SSF47212">
    <property type="entry name" value="FKBP12-rapamycin-binding domain of FKBP-rapamycin-associated protein (FRAP)"/>
    <property type="match status" value="1"/>
</dbReference>
<dbReference type="CDD" id="cd05169">
    <property type="entry name" value="PIKKc_TOR"/>
    <property type="match status" value="1"/>
</dbReference>
<feature type="compositionally biased region" description="Polar residues" evidence="15">
    <location>
        <begin position="2909"/>
        <end position="2919"/>
    </location>
</feature>
<feature type="domain" description="FAT" evidence="17">
    <location>
        <begin position="1859"/>
        <end position="2460"/>
    </location>
</feature>
<evidence type="ECO:0000256" key="6">
    <source>
        <dbReference type="ARBA" id="ARBA00022737"/>
    </source>
</evidence>
<dbReference type="EC" id="2.7.11.1" evidence="3"/>
<comment type="subunit">
    <text evidence="2">Associates with DNA double-strand breaks.</text>
</comment>
<dbReference type="PROSITE" id="PS00915">
    <property type="entry name" value="PI3_4_KINASE_1"/>
    <property type="match status" value="1"/>
</dbReference>
<dbReference type="InterPro" id="IPR009076">
    <property type="entry name" value="FRB_dom"/>
</dbReference>
<evidence type="ECO:0000256" key="2">
    <source>
        <dbReference type="ARBA" id="ARBA00011370"/>
    </source>
</evidence>
<dbReference type="PROSITE" id="PS51190">
    <property type="entry name" value="FATC"/>
    <property type="match status" value="1"/>
</dbReference>
<evidence type="ECO:0000256" key="3">
    <source>
        <dbReference type="ARBA" id="ARBA00012513"/>
    </source>
</evidence>
<evidence type="ECO:0000256" key="12">
    <source>
        <dbReference type="ARBA" id="ARBA00047899"/>
    </source>
</evidence>
<evidence type="ECO:0000256" key="10">
    <source>
        <dbReference type="ARBA" id="ARBA00023306"/>
    </source>
</evidence>
<dbReference type="PROSITE" id="PS50290">
    <property type="entry name" value="PI3_4_KINASE_3"/>
    <property type="match status" value="1"/>
</dbReference>
<dbReference type="InterPro" id="IPR011989">
    <property type="entry name" value="ARM-like"/>
</dbReference>
<dbReference type="InterPro" id="IPR011990">
    <property type="entry name" value="TPR-like_helical_dom_sf"/>
</dbReference>
<evidence type="ECO:0000256" key="11">
    <source>
        <dbReference type="ARBA" id="ARBA00025079"/>
    </source>
</evidence>
<dbReference type="InterPro" id="IPR015943">
    <property type="entry name" value="WD40/YVTN_repeat-like_dom_sf"/>
</dbReference>
<dbReference type="SMART" id="SM01343">
    <property type="entry name" value="FATC"/>
    <property type="match status" value="1"/>
</dbReference>
<dbReference type="PANTHER" id="PTHR11139">
    <property type="entry name" value="ATAXIA TELANGIECTASIA MUTATED ATM -RELATED"/>
    <property type="match status" value="1"/>
</dbReference>
<dbReference type="InterPro" id="IPR057564">
    <property type="entry name" value="HEAT_ATR"/>
</dbReference>
<dbReference type="InterPro" id="IPR003152">
    <property type="entry name" value="FATC_dom"/>
</dbReference>
<dbReference type="Pfam" id="PF11865">
    <property type="entry name" value="mTOR_dom"/>
    <property type="match status" value="1"/>
</dbReference>
<dbReference type="SUPFAM" id="SSF56112">
    <property type="entry name" value="Protein kinase-like (PK-like)"/>
    <property type="match status" value="1"/>
</dbReference>
<dbReference type="InterPro" id="IPR016024">
    <property type="entry name" value="ARM-type_fold"/>
</dbReference>
<dbReference type="InterPro" id="IPR026683">
    <property type="entry name" value="TOR_cat"/>
</dbReference>
<dbReference type="InterPro" id="IPR021133">
    <property type="entry name" value="HEAT_type_2"/>
</dbReference>
<dbReference type="SMART" id="SM00146">
    <property type="entry name" value="PI3Kc"/>
    <property type="match status" value="1"/>
</dbReference>
<organism evidence="19 20">
    <name type="scientific">Pseudopithomyces chartarum</name>
    <dbReference type="NCBI Taxonomy" id="1892770"/>
    <lineage>
        <taxon>Eukaryota</taxon>
        <taxon>Fungi</taxon>
        <taxon>Dikarya</taxon>
        <taxon>Ascomycota</taxon>
        <taxon>Pezizomycotina</taxon>
        <taxon>Dothideomycetes</taxon>
        <taxon>Pleosporomycetidae</taxon>
        <taxon>Pleosporales</taxon>
        <taxon>Massarineae</taxon>
        <taxon>Didymosphaeriaceae</taxon>
        <taxon>Pseudopithomyces</taxon>
    </lineage>
</organism>
<dbReference type="GO" id="GO:0005524">
    <property type="term" value="F:ATP binding"/>
    <property type="evidence" value="ECO:0007669"/>
    <property type="project" value="UniProtKB-KW"/>
</dbReference>
<dbReference type="PROSITE" id="PS51189">
    <property type="entry name" value="FAT"/>
    <property type="match status" value="1"/>
</dbReference>
<comment type="similarity">
    <text evidence="1">Belongs to the PI3/PI4-kinase family.</text>
</comment>
<dbReference type="InterPro" id="IPR011009">
    <property type="entry name" value="Kinase-like_dom_sf"/>
</dbReference>
<keyword evidence="7" id="KW-0547">Nucleotide-binding</keyword>
<dbReference type="PROSITE" id="PS50077">
    <property type="entry name" value="HEAT_REPEAT"/>
    <property type="match status" value="1"/>
</dbReference>
<dbReference type="SMART" id="SM01345">
    <property type="entry name" value="Rapamycin_bind"/>
    <property type="match status" value="1"/>
</dbReference>
<keyword evidence="8" id="KW-0418">Kinase</keyword>
<evidence type="ECO:0000256" key="15">
    <source>
        <dbReference type="SAM" id="MobiDB-lite"/>
    </source>
</evidence>
<protein>
    <recommendedName>
        <fullName evidence="3">non-specific serine/threonine protein kinase</fullName>
        <ecNumber evidence="3">2.7.11.1</ecNumber>
    </recommendedName>
</protein>
<comment type="catalytic activity">
    <reaction evidence="13">
        <text>L-seryl-[protein] + ATP = O-phospho-L-seryl-[protein] + ADP + H(+)</text>
        <dbReference type="Rhea" id="RHEA:17989"/>
        <dbReference type="Rhea" id="RHEA-COMP:9863"/>
        <dbReference type="Rhea" id="RHEA-COMP:11604"/>
        <dbReference type="ChEBI" id="CHEBI:15378"/>
        <dbReference type="ChEBI" id="CHEBI:29999"/>
        <dbReference type="ChEBI" id="CHEBI:30616"/>
        <dbReference type="ChEBI" id="CHEBI:83421"/>
        <dbReference type="ChEBI" id="CHEBI:456216"/>
        <dbReference type="EC" id="2.7.11.1"/>
    </reaction>
</comment>
<dbReference type="InterPro" id="IPR036940">
    <property type="entry name" value="PI3/4_kinase_cat_sf"/>
</dbReference>
<dbReference type="GO" id="GO:0016242">
    <property type="term" value="P:negative regulation of macroautophagy"/>
    <property type="evidence" value="ECO:0007669"/>
    <property type="project" value="TreeGrafter"/>
</dbReference>